<keyword evidence="6 7" id="KW-0408">Iron</keyword>
<dbReference type="EMBL" id="FNKP01000003">
    <property type="protein sequence ID" value="SDR48822.1"/>
    <property type="molecule type" value="Genomic_DNA"/>
</dbReference>
<evidence type="ECO:0000256" key="4">
    <source>
        <dbReference type="ARBA" id="ARBA00022729"/>
    </source>
</evidence>
<evidence type="ECO:0000313" key="10">
    <source>
        <dbReference type="EMBL" id="SDR48822.1"/>
    </source>
</evidence>
<evidence type="ECO:0000256" key="8">
    <source>
        <dbReference type="SAM" id="Phobius"/>
    </source>
</evidence>
<gene>
    <name evidence="10" type="ORF">SAMN05443245_6283</name>
</gene>
<dbReference type="Gene3D" id="1.10.760.10">
    <property type="entry name" value="Cytochrome c-like domain"/>
    <property type="match status" value="2"/>
</dbReference>
<dbReference type="PROSITE" id="PS51007">
    <property type="entry name" value="CYTC"/>
    <property type="match status" value="2"/>
</dbReference>
<dbReference type="InterPro" id="IPR051395">
    <property type="entry name" value="Cytochrome_c_Peroxidase/MauG"/>
</dbReference>
<reference evidence="11" key="1">
    <citation type="submission" date="2016-10" db="EMBL/GenBank/DDBJ databases">
        <authorList>
            <person name="Varghese N."/>
        </authorList>
    </citation>
    <scope>NUCLEOTIDE SEQUENCE [LARGE SCALE GENOMIC DNA]</scope>
    <source>
        <strain evidence="11">GAS106B</strain>
    </source>
</reference>
<comment type="subcellular location">
    <subcellularLocation>
        <location evidence="1">Cell envelope</location>
    </subcellularLocation>
</comment>
<dbReference type="InterPro" id="IPR004852">
    <property type="entry name" value="Di-haem_cyt_c_peroxidsae"/>
</dbReference>
<dbReference type="Pfam" id="PF03150">
    <property type="entry name" value="CCP_MauG"/>
    <property type="match status" value="1"/>
</dbReference>
<proteinExistence type="predicted"/>
<organism evidence="10 11">
    <name type="scientific">Paraburkholderia fungorum</name>
    <dbReference type="NCBI Taxonomy" id="134537"/>
    <lineage>
        <taxon>Bacteria</taxon>
        <taxon>Pseudomonadati</taxon>
        <taxon>Pseudomonadota</taxon>
        <taxon>Betaproteobacteria</taxon>
        <taxon>Burkholderiales</taxon>
        <taxon>Burkholderiaceae</taxon>
        <taxon>Paraburkholderia</taxon>
    </lineage>
</organism>
<accession>A0A1H1JFZ1</accession>
<evidence type="ECO:0000256" key="3">
    <source>
        <dbReference type="ARBA" id="ARBA00022723"/>
    </source>
</evidence>
<keyword evidence="8" id="KW-0472">Membrane</keyword>
<dbReference type="GO" id="GO:0020037">
    <property type="term" value="F:heme binding"/>
    <property type="evidence" value="ECO:0007669"/>
    <property type="project" value="InterPro"/>
</dbReference>
<protein>
    <submittedName>
        <fullName evidence="10">Cytochrome c peroxidase</fullName>
    </submittedName>
</protein>
<dbReference type="InterPro" id="IPR036909">
    <property type="entry name" value="Cyt_c-like_dom_sf"/>
</dbReference>
<evidence type="ECO:0000256" key="5">
    <source>
        <dbReference type="ARBA" id="ARBA00023002"/>
    </source>
</evidence>
<evidence type="ECO:0000256" key="7">
    <source>
        <dbReference type="PROSITE-ProRule" id="PRU00433"/>
    </source>
</evidence>
<keyword evidence="3 7" id="KW-0479">Metal-binding</keyword>
<evidence type="ECO:0000256" key="1">
    <source>
        <dbReference type="ARBA" id="ARBA00004196"/>
    </source>
</evidence>
<dbReference type="AlphaFoldDB" id="A0A1H1JFZ1"/>
<evidence type="ECO:0000256" key="6">
    <source>
        <dbReference type="ARBA" id="ARBA00023004"/>
    </source>
</evidence>
<keyword evidence="8" id="KW-1133">Transmembrane helix</keyword>
<keyword evidence="8" id="KW-0812">Transmembrane</keyword>
<evidence type="ECO:0000313" key="11">
    <source>
        <dbReference type="Proteomes" id="UP000183487"/>
    </source>
</evidence>
<dbReference type="Proteomes" id="UP000183487">
    <property type="component" value="Unassembled WGS sequence"/>
</dbReference>
<keyword evidence="2 7" id="KW-0349">Heme</keyword>
<dbReference type="SUPFAM" id="SSF46626">
    <property type="entry name" value="Cytochrome c"/>
    <property type="match status" value="2"/>
</dbReference>
<keyword evidence="4" id="KW-0732">Signal</keyword>
<dbReference type="InterPro" id="IPR009056">
    <property type="entry name" value="Cyt_c-like_dom"/>
</dbReference>
<dbReference type="GO" id="GO:0030313">
    <property type="term" value="C:cell envelope"/>
    <property type="evidence" value="ECO:0007669"/>
    <property type="project" value="UniProtKB-SubCell"/>
</dbReference>
<feature type="domain" description="Cytochrome c" evidence="9">
    <location>
        <begin position="338"/>
        <end position="515"/>
    </location>
</feature>
<dbReference type="PANTHER" id="PTHR30600">
    <property type="entry name" value="CYTOCHROME C PEROXIDASE-RELATED"/>
    <property type="match status" value="1"/>
</dbReference>
<dbReference type="GO" id="GO:0009055">
    <property type="term" value="F:electron transfer activity"/>
    <property type="evidence" value="ECO:0007669"/>
    <property type="project" value="InterPro"/>
</dbReference>
<sequence length="523" mass="57085">MTFDEPHVDNRQSVNASSQPVRWLDLLIYVSFRFATAIAMNSPSNASLPSQLPTGREPSPDAARPTLRRRILWTLSGIVLACAVVTGYALLYPERMPEAIGDKVEDLTGANAHPVTLLRPPVAPLSAAAMLGREMFNDPSLSASGKQSCASCHSAAHAFGPPNDLTVQLGGPHMTDSGYRPAPSLAYLYRQAPFSIGPDQGDTDTAPISLDVLASAAQGVQRAQKNAGVAPAAPAMVPQGGFFWDGRASTLQDQALGPLTNPVEMANPNVAAVADKLMHSKYIDTMKQLFGPRVVSDQNLLVSEAMFAIGRYQFEDPAFHPFSSKYDAWLEGKAHLTQAELRGLRLFNDKDKANCAGCHLSQPSSDGLPPVFTDTQYEALGVPRNHQLALNKDPKFYDMGVCGPFRTDMTKDTQYCGMFLTPTLRNSANRGAFFHNGVYHNLKQVMDFYNLRNTSPEKIYPHDASGKVLKYDDLPAQYQANIDVADAPFDRKLGDKPAMSDDDINDIIAFMKTLDDGYENVRK</sequence>
<keyword evidence="11" id="KW-1185">Reference proteome</keyword>
<feature type="transmembrane region" description="Helical" evidence="8">
    <location>
        <begin position="71"/>
        <end position="91"/>
    </location>
</feature>
<evidence type="ECO:0000259" key="9">
    <source>
        <dbReference type="PROSITE" id="PS51007"/>
    </source>
</evidence>
<evidence type="ECO:0000256" key="2">
    <source>
        <dbReference type="ARBA" id="ARBA00022617"/>
    </source>
</evidence>
<feature type="domain" description="Cytochrome c" evidence="9">
    <location>
        <begin position="127"/>
        <end position="287"/>
    </location>
</feature>
<dbReference type="PANTHER" id="PTHR30600:SF10">
    <property type="entry name" value="BLL6722 PROTEIN"/>
    <property type="match status" value="1"/>
</dbReference>
<keyword evidence="10" id="KW-0575">Peroxidase</keyword>
<dbReference type="GO" id="GO:0046872">
    <property type="term" value="F:metal ion binding"/>
    <property type="evidence" value="ECO:0007669"/>
    <property type="project" value="UniProtKB-KW"/>
</dbReference>
<dbReference type="GO" id="GO:0004130">
    <property type="term" value="F:cytochrome-c peroxidase activity"/>
    <property type="evidence" value="ECO:0007669"/>
    <property type="project" value="TreeGrafter"/>
</dbReference>
<name>A0A1H1JFZ1_9BURK</name>
<keyword evidence="5" id="KW-0560">Oxidoreductase</keyword>